<feature type="compositionally biased region" description="Polar residues" evidence="1">
    <location>
        <begin position="230"/>
        <end position="240"/>
    </location>
</feature>
<gene>
    <name evidence="3" type="ORF">P691DRAFT_810855</name>
</gene>
<feature type="region of interest" description="Disordered" evidence="1">
    <location>
        <begin position="18"/>
        <end position="43"/>
    </location>
</feature>
<evidence type="ECO:0000256" key="1">
    <source>
        <dbReference type="SAM" id="MobiDB-lite"/>
    </source>
</evidence>
<dbReference type="Gene3D" id="3.40.50.150">
    <property type="entry name" value="Vaccinia Virus protein VP39"/>
    <property type="match status" value="1"/>
</dbReference>
<dbReference type="EMBL" id="MU151056">
    <property type="protein sequence ID" value="KAF9454137.1"/>
    <property type="molecule type" value="Genomic_DNA"/>
</dbReference>
<evidence type="ECO:0000259" key="2">
    <source>
        <dbReference type="Pfam" id="PF13649"/>
    </source>
</evidence>
<dbReference type="PANTHER" id="PTHR43591">
    <property type="entry name" value="METHYLTRANSFERASE"/>
    <property type="match status" value="1"/>
</dbReference>
<evidence type="ECO:0000313" key="4">
    <source>
        <dbReference type="Proteomes" id="UP000807342"/>
    </source>
</evidence>
<feature type="compositionally biased region" description="Basic and acidic residues" evidence="1">
    <location>
        <begin position="241"/>
        <end position="254"/>
    </location>
</feature>
<evidence type="ECO:0000313" key="3">
    <source>
        <dbReference type="EMBL" id="KAF9454137.1"/>
    </source>
</evidence>
<name>A0A9P5XPF8_9AGAR</name>
<feature type="region of interest" description="Disordered" evidence="1">
    <location>
        <begin position="229"/>
        <end position="254"/>
    </location>
</feature>
<dbReference type="PANTHER" id="PTHR43591:SF24">
    <property type="entry name" value="2-METHOXY-6-POLYPRENYL-1,4-BENZOQUINOL METHYLASE, MITOCHONDRIAL"/>
    <property type="match status" value="1"/>
</dbReference>
<dbReference type="OrthoDB" id="2013972at2759"/>
<dbReference type="Proteomes" id="UP000807342">
    <property type="component" value="Unassembled WGS sequence"/>
</dbReference>
<feature type="compositionally biased region" description="Polar residues" evidence="1">
    <location>
        <begin position="365"/>
        <end position="390"/>
    </location>
</feature>
<accession>A0A9P5XPF8</accession>
<feature type="compositionally biased region" description="Low complexity" evidence="1">
    <location>
        <begin position="20"/>
        <end position="36"/>
    </location>
</feature>
<comment type="caution">
    <text evidence="3">The sequence shown here is derived from an EMBL/GenBank/DDBJ whole genome shotgun (WGS) entry which is preliminary data.</text>
</comment>
<feature type="domain" description="Methyltransferase" evidence="2">
    <location>
        <begin position="106"/>
        <end position="203"/>
    </location>
</feature>
<dbReference type="CDD" id="cd02440">
    <property type="entry name" value="AdoMet_MTases"/>
    <property type="match status" value="1"/>
</dbReference>
<feature type="compositionally biased region" description="Pro residues" evidence="1">
    <location>
        <begin position="406"/>
        <end position="420"/>
    </location>
</feature>
<dbReference type="AlphaFoldDB" id="A0A9P5XPF8"/>
<organism evidence="3 4">
    <name type="scientific">Macrolepiota fuliginosa MF-IS2</name>
    <dbReference type="NCBI Taxonomy" id="1400762"/>
    <lineage>
        <taxon>Eukaryota</taxon>
        <taxon>Fungi</taxon>
        <taxon>Dikarya</taxon>
        <taxon>Basidiomycota</taxon>
        <taxon>Agaricomycotina</taxon>
        <taxon>Agaricomycetes</taxon>
        <taxon>Agaricomycetidae</taxon>
        <taxon>Agaricales</taxon>
        <taxon>Agaricineae</taxon>
        <taxon>Agaricaceae</taxon>
        <taxon>Macrolepiota</taxon>
    </lineage>
</organism>
<dbReference type="InterPro" id="IPR029063">
    <property type="entry name" value="SAM-dependent_MTases_sf"/>
</dbReference>
<dbReference type="InterPro" id="IPR041698">
    <property type="entry name" value="Methyltransf_25"/>
</dbReference>
<protein>
    <recommendedName>
        <fullName evidence="2">Methyltransferase domain-containing protein</fullName>
    </recommendedName>
</protein>
<proteinExistence type="predicted"/>
<reference evidence="3" key="1">
    <citation type="submission" date="2020-11" db="EMBL/GenBank/DDBJ databases">
        <authorList>
            <consortium name="DOE Joint Genome Institute"/>
            <person name="Ahrendt S."/>
            <person name="Riley R."/>
            <person name="Andreopoulos W."/>
            <person name="Labutti K."/>
            <person name="Pangilinan J."/>
            <person name="Ruiz-Duenas F.J."/>
            <person name="Barrasa J.M."/>
            <person name="Sanchez-Garcia M."/>
            <person name="Camarero S."/>
            <person name="Miyauchi S."/>
            <person name="Serrano A."/>
            <person name="Linde D."/>
            <person name="Babiker R."/>
            <person name="Drula E."/>
            <person name="Ayuso-Fernandez I."/>
            <person name="Pacheco R."/>
            <person name="Padilla G."/>
            <person name="Ferreira P."/>
            <person name="Barriuso J."/>
            <person name="Kellner H."/>
            <person name="Castanera R."/>
            <person name="Alfaro M."/>
            <person name="Ramirez L."/>
            <person name="Pisabarro A.G."/>
            <person name="Kuo A."/>
            <person name="Tritt A."/>
            <person name="Lipzen A."/>
            <person name="He G."/>
            <person name="Yan M."/>
            <person name="Ng V."/>
            <person name="Cullen D."/>
            <person name="Martin F."/>
            <person name="Rosso M.-N."/>
            <person name="Henrissat B."/>
            <person name="Hibbett D."/>
            <person name="Martinez A.T."/>
            <person name="Grigoriev I.V."/>
        </authorList>
    </citation>
    <scope>NUCLEOTIDE SEQUENCE</scope>
    <source>
        <strain evidence="3">MF-IS2</strain>
    </source>
</reference>
<dbReference type="Pfam" id="PF13649">
    <property type="entry name" value="Methyltransf_25"/>
    <property type="match status" value="1"/>
</dbReference>
<feature type="compositionally biased region" description="Low complexity" evidence="1">
    <location>
        <begin position="350"/>
        <end position="362"/>
    </location>
</feature>
<sequence length="586" mass="66926">MSQTLAVHQFASFIPPSRISQSASSSTQSTASASTFDTRRSTTRREGQFIYKHGQRHHSYDSEKAPYPLSYDRAVLDLESLENKFVQHLKGSISFVNFKQHPPQRVLDLGCGLGTWVIDAAKEWPDCEFVGFDLVNVQIPRSVLDHSTGQRIEWKHGNFLTTKLPFEDDEFDHVHVSMIAKAVPENKWGNLLEEISRVLAPGGSCEVVEDDVVFPILPRWFTQALRPKPRTSSVHLPNTLQHRDRSSTNRPPRDVFAHDHALLESLFQSVFEHRFINTKPTALLPSYFSTYFRQVQTGPVVHFPMPPLAPLQPLPPQIVTTYVFEPDTDTINARQSTYYPTPVPMARPVSRSFSSTSSYTHKTSVDSTVSRRPRTASSVTTMPDSPTTLVAPNGFLKAQLGEKEPTSPPSPAHPPSSPPEMPKKQFMLDNSLSEEVASAPQQLFPSEQLHKLSNRYLAMQLYRSCQYVLGCQEAMWEELKDRIRNRREELSPYGWDDDDELEELQSRNKFEKLIERFKTDMHLRISLWYSLTDIGWPFPEREPLTKAELVEEQRIRANMLEARKQARPEDFDIPSRSVRVLVGTKI</sequence>
<keyword evidence="4" id="KW-1185">Reference proteome</keyword>
<feature type="region of interest" description="Disordered" evidence="1">
    <location>
        <begin position="349"/>
        <end position="424"/>
    </location>
</feature>
<dbReference type="GO" id="GO:0008168">
    <property type="term" value="F:methyltransferase activity"/>
    <property type="evidence" value="ECO:0007669"/>
    <property type="project" value="TreeGrafter"/>
</dbReference>
<dbReference type="SUPFAM" id="SSF53335">
    <property type="entry name" value="S-adenosyl-L-methionine-dependent methyltransferases"/>
    <property type="match status" value="1"/>
</dbReference>